<feature type="region of interest" description="Disordered" evidence="1">
    <location>
        <begin position="181"/>
        <end position="203"/>
    </location>
</feature>
<reference evidence="2" key="1">
    <citation type="journal article" date="2012" name="Nat. Biotechnol.">
        <title>Reference genome sequence of the model plant Setaria.</title>
        <authorList>
            <person name="Bennetzen J.L."/>
            <person name="Schmutz J."/>
            <person name="Wang H."/>
            <person name="Percifield R."/>
            <person name="Hawkins J."/>
            <person name="Pontaroli A.C."/>
            <person name="Estep M."/>
            <person name="Feng L."/>
            <person name="Vaughn J.N."/>
            <person name="Grimwood J."/>
            <person name="Jenkins J."/>
            <person name="Barry K."/>
            <person name="Lindquist E."/>
            <person name="Hellsten U."/>
            <person name="Deshpande S."/>
            <person name="Wang X."/>
            <person name="Wu X."/>
            <person name="Mitros T."/>
            <person name="Triplett J."/>
            <person name="Yang X."/>
            <person name="Ye C.Y."/>
            <person name="Mauro-Herrera M."/>
            <person name="Wang L."/>
            <person name="Li P."/>
            <person name="Sharma M."/>
            <person name="Sharma R."/>
            <person name="Ronald P.C."/>
            <person name="Panaud O."/>
            <person name="Kellogg E.A."/>
            <person name="Brutnell T.P."/>
            <person name="Doust A.N."/>
            <person name="Tuskan G.A."/>
            <person name="Rokhsar D."/>
            <person name="Devos K.M."/>
        </authorList>
    </citation>
    <scope>NUCLEOTIDE SEQUENCE [LARGE SCALE GENOMIC DNA]</scope>
    <source>
        <strain evidence="2">Yugu1</strain>
    </source>
</reference>
<evidence type="ECO:0000256" key="1">
    <source>
        <dbReference type="SAM" id="MobiDB-lite"/>
    </source>
</evidence>
<feature type="region of interest" description="Disordered" evidence="1">
    <location>
        <begin position="48"/>
        <end position="107"/>
    </location>
</feature>
<organism evidence="2">
    <name type="scientific">Setaria italica</name>
    <name type="common">Foxtail millet</name>
    <name type="synonym">Panicum italicum</name>
    <dbReference type="NCBI Taxonomy" id="4555"/>
    <lineage>
        <taxon>Eukaryota</taxon>
        <taxon>Viridiplantae</taxon>
        <taxon>Streptophyta</taxon>
        <taxon>Embryophyta</taxon>
        <taxon>Tracheophyta</taxon>
        <taxon>Spermatophyta</taxon>
        <taxon>Magnoliopsida</taxon>
        <taxon>Liliopsida</taxon>
        <taxon>Poales</taxon>
        <taxon>Poaceae</taxon>
        <taxon>PACMAD clade</taxon>
        <taxon>Panicoideae</taxon>
        <taxon>Panicodae</taxon>
        <taxon>Paniceae</taxon>
        <taxon>Cenchrinae</taxon>
        <taxon>Setaria</taxon>
    </lineage>
</organism>
<dbReference type="AlphaFoldDB" id="A0A368Q4V1"/>
<proteinExistence type="predicted"/>
<accession>A0A368Q4V1</accession>
<gene>
    <name evidence="2" type="ORF">SETIT_2G316200v2</name>
</gene>
<reference evidence="2" key="2">
    <citation type="submission" date="2015-07" db="EMBL/GenBank/DDBJ databases">
        <authorList>
            <person name="Noorani M."/>
        </authorList>
    </citation>
    <scope>NUCLEOTIDE SEQUENCE</scope>
    <source>
        <strain evidence="2">Yugu1</strain>
    </source>
</reference>
<name>A0A368Q4V1_SETIT</name>
<sequence>MFFSASGRRTSSTVIHPRRPLALRTWRRPTFAPTVCCRRRPLPSCLMVRPPELGEEGGDRGHAAAQADGDGGSAGQPARSKRPPRLRCSVGRQRRWPRPGARQRPCAGGRCGPMGAVVVVHTAAVAGVRSRGAATDRSRRRHAPATDRLGSALAGVRSCEDFSVCSGRVAAAWVERTAAQRRRTAAHPRGRTAAGPTSPAPLAHLRQREIDVTGEREKDWRREVDLTCGPHM</sequence>
<protein>
    <submittedName>
        <fullName evidence="2">Uncharacterized protein</fullName>
    </submittedName>
</protein>
<feature type="region of interest" description="Disordered" evidence="1">
    <location>
        <begin position="127"/>
        <end position="146"/>
    </location>
</feature>
<dbReference type="EMBL" id="CM003529">
    <property type="protein sequence ID" value="RCV13057.1"/>
    <property type="molecule type" value="Genomic_DNA"/>
</dbReference>
<feature type="compositionally biased region" description="Basic residues" evidence="1">
    <location>
        <begin position="181"/>
        <end position="190"/>
    </location>
</feature>
<evidence type="ECO:0000313" key="2">
    <source>
        <dbReference type="EMBL" id="RCV13057.1"/>
    </source>
</evidence>